<dbReference type="EMBL" id="CP097116">
    <property type="protein sequence ID" value="USS84877.1"/>
    <property type="molecule type" value="Genomic_DNA"/>
</dbReference>
<evidence type="ECO:0000256" key="1">
    <source>
        <dbReference type="ARBA" id="ARBA00011063"/>
    </source>
</evidence>
<keyword evidence="3" id="KW-0378">Hydrolase</keyword>
<dbReference type="PANTHER" id="PTHR11717:SF7">
    <property type="entry name" value="LOW MOLECULAR WEIGHT PHOSPHOTYROSINE PROTEIN PHOSPHATASE"/>
    <property type="match status" value="1"/>
</dbReference>
<evidence type="ECO:0000256" key="5">
    <source>
        <dbReference type="ARBA" id="ARBA00051722"/>
    </source>
</evidence>
<dbReference type="PANTHER" id="PTHR11717">
    <property type="entry name" value="LOW MOLECULAR WEIGHT PROTEIN TYROSINE PHOSPHATASE"/>
    <property type="match status" value="1"/>
</dbReference>
<dbReference type="InterPro" id="IPR023485">
    <property type="entry name" value="Ptyr_pPase"/>
</dbReference>
<comment type="similarity">
    <text evidence="1">Belongs to the low molecular weight phosphotyrosine protein phosphatase family.</text>
</comment>
<dbReference type="Proteomes" id="UP001056707">
    <property type="component" value="Chromosome"/>
</dbReference>
<evidence type="ECO:0000256" key="4">
    <source>
        <dbReference type="ARBA" id="ARBA00022912"/>
    </source>
</evidence>
<evidence type="ECO:0000313" key="7">
    <source>
        <dbReference type="EMBL" id="USS84877.1"/>
    </source>
</evidence>
<gene>
    <name evidence="7" type="ORF">M3M35_06130</name>
</gene>
<keyword evidence="8" id="KW-1185">Reference proteome</keyword>
<accession>A0ABY5BP63</accession>
<dbReference type="CDD" id="cd16343">
    <property type="entry name" value="LMWPTP"/>
    <property type="match status" value="1"/>
</dbReference>
<dbReference type="SMART" id="SM00226">
    <property type="entry name" value="LMWPc"/>
    <property type="match status" value="1"/>
</dbReference>
<comment type="catalytic activity">
    <reaction evidence="5">
        <text>O-phospho-L-tyrosyl-[protein] + H2O = L-tyrosyl-[protein] + phosphate</text>
        <dbReference type="Rhea" id="RHEA:10684"/>
        <dbReference type="Rhea" id="RHEA-COMP:10136"/>
        <dbReference type="Rhea" id="RHEA-COMP:20101"/>
        <dbReference type="ChEBI" id="CHEBI:15377"/>
        <dbReference type="ChEBI" id="CHEBI:43474"/>
        <dbReference type="ChEBI" id="CHEBI:46858"/>
        <dbReference type="ChEBI" id="CHEBI:61978"/>
        <dbReference type="EC" id="3.1.3.48"/>
    </reaction>
</comment>
<dbReference type="SUPFAM" id="SSF52788">
    <property type="entry name" value="Phosphotyrosine protein phosphatases I"/>
    <property type="match status" value="1"/>
</dbReference>
<evidence type="ECO:0000313" key="8">
    <source>
        <dbReference type="Proteomes" id="UP001056707"/>
    </source>
</evidence>
<dbReference type="PRINTS" id="PR00719">
    <property type="entry name" value="LMWPTPASE"/>
</dbReference>
<reference evidence="7" key="1">
    <citation type="submission" date="2022-05" db="EMBL/GenBank/DDBJ databases">
        <authorList>
            <person name="Oliphant S.A."/>
            <person name="Watson-Haigh N.S."/>
            <person name="Sumby K.M."/>
            <person name="Gardner J.M."/>
            <person name="Jiranek V."/>
        </authorList>
    </citation>
    <scope>NUCLEOTIDE SEQUENCE</scope>
    <source>
        <strain evidence="7">KI16_H9</strain>
    </source>
</reference>
<evidence type="ECO:0000259" key="6">
    <source>
        <dbReference type="SMART" id="SM00226"/>
    </source>
</evidence>
<feature type="domain" description="Phosphotyrosine protein phosphatase I" evidence="6">
    <location>
        <begin position="1"/>
        <end position="133"/>
    </location>
</feature>
<name>A0ABY5BP63_9LACO</name>
<dbReference type="EC" id="3.1.3.48" evidence="2"/>
<dbReference type="Gene3D" id="3.40.50.2300">
    <property type="match status" value="1"/>
</dbReference>
<dbReference type="InterPro" id="IPR036196">
    <property type="entry name" value="Ptyr_pPase_sf"/>
</dbReference>
<proteinExistence type="inferred from homology"/>
<dbReference type="InterPro" id="IPR050438">
    <property type="entry name" value="LMW_PTPase"/>
</dbReference>
<dbReference type="InterPro" id="IPR017867">
    <property type="entry name" value="Tyr_phospatase_low_mol_wt"/>
</dbReference>
<sequence length="143" mass="15836">MAEAMFTQLVADHDLSDDYVITSAATSTEEVGNPPHPGALAALRHHHLDASDHRAHQITQPDCQNADYIITMDTANLAAVQRLLPASERSKVHLCMDIVPGKQGVSIADPWYTHKFETTYEMLNTALPLWLTTMQQSRQEASV</sequence>
<dbReference type="Pfam" id="PF01451">
    <property type="entry name" value="LMWPc"/>
    <property type="match status" value="1"/>
</dbReference>
<organism evidence="7 8">
    <name type="scientific">Fructilactobacillus myrtifloralis</name>
    <dbReference type="NCBI Taxonomy" id="2940301"/>
    <lineage>
        <taxon>Bacteria</taxon>
        <taxon>Bacillati</taxon>
        <taxon>Bacillota</taxon>
        <taxon>Bacilli</taxon>
        <taxon>Lactobacillales</taxon>
        <taxon>Lactobacillaceae</taxon>
        <taxon>Fructilactobacillus</taxon>
    </lineage>
</organism>
<evidence type="ECO:0000256" key="2">
    <source>
        <dbReference type="ARBA" id="ARBA00013064"/>
    </source>
</evidence>
<protein>
    <recommendedName>
        <fullName evidence="2">protein-tyrosine-phosphatase</fullName>
        <ecNumber evidence="2">3.1.3.48</ecNumber>
    </recommendedName>
</protein>
<keyword evidence="4" id="KW-0904">Protein phosphatase</keyword>
<evidence type="ECO:0000256" key="3">
    <source>
        <dbReference type="ARBA" id="ARBA00022801"/>
    </source>
</evidence>